<dbReference type="KEGG" id="ock:EXM22_01815"/>
<feature type="domain" description="SHOCT" evidence="2">
    <location>
        <begin position="44"/>
        <end position="70"/>
    </location>
</feature>
<dbReference type="Pfam" id="PF09851">
    <property type="entry name" value="SHOCT"/>
    <property type="match status" value="1"/>
</dbReference>
<proteinExistence type="predicted"/>
<evidence type="ECO:0000259" key="2">
    <source>
        <dbReference type="Pfam" id="PF09851"/>
    </source>
</evidence>
<gene>
    <name evidence="3" type="ORF">EXM22_01815</name>
</gene>
<sequence length="78" mass="8700">MGWGTGGGIASLLFIAVFIVGGVFFVRWIMRKSEKNGLFGEEPSALEELKTRYAKGEITKEEYLEIKSVIADETNKIE</sequence>
<dbReference type="AlphaFoldDB" id="A0A5C1QUS5"/>
<protein>
    <submittedName>
        <fullName evidence="3">SHOCT domain-containing protein</fullName>
    </submittedName>
</protein>
<keyword evidence="1" id="KW-0812">Transmembrane</keyword>
<keyword evidence="4" id="KW-1185">Reference proteome</keyword>
<organism evidence="3 4">
    <name type="scientific">Oceanispirochaeta crateris</name>
    <dbReference type="NCBI Taxonomy" id="2518645"/>
    <lineage>
        <taxon>Bacteria</taxon>
        <taxon>Pseudomonadati</taxon>
        <taxon>Spirochaetota</taxon>
        <taxon>Spirochaetia</taxon>
        <taxon>Spirochaetales</taxon>
        <taxon>Spirochaetaceae</taxon>
        <taxon>Oceanispirochaeta</taxon>
    </lineage>
</organism>
<evidence type="ECO:0000313" key="3">
    <source>
        <dbReference type="EMBL" id="QEN09832.1"/>
    </source>
</evidence>
<evidence type="ECO:0000313" key="4">
    <source>
        <dbReference type="Proteomes" id="UP000324209"/>
    </source>
</evidence>
<dbReference type="InterPro" id="IPR018649">
    <property type="entry name" value="SHOCT"/>
</dbReference>
<evidence type="ECO:0000256" key="1">
    <source>
        <dbReference type="SAM" id="Phobius"/>
    </source>
</evidence>
<keyword evidence="1" id="KW-0472">Membrane</keyword>
<accession>A0A5C1QUS5</accession>
<keyword evidence="1" id="KW-1133">Transmembrane helix</keyword>
<name>A0A5C1QUS5_9SPIO</name>
<dbReference type="Proteomes" id="UP000324209">
    <property type="component" value="Chromosome"/>
</dbReference>
<dbReference type="OrthoDB" id="48047at2"/>
<reference evidence="3 4" key="1">
    <citation type="submission" date="2019-02" db="EMBL/GenBank/DDBJ databases">
        <title>Complete Genome Sequence and Methylome Analysis of free living Spirochaetas.</title>
        <authorList>
            <person name="Fomenkov A."/>
            <person name="Dubinina G."/>
            <person name="Leshcheva N."/>
            <person name="Mikheeva N."/>
            <person name="Grabovich M."/>
            <person name="Vincze T."/>
            <person name="Roberts R.J."/>
        </authorList>
    </citation>
    <scope>NUCLEOTIDE SEQUENCE [LARGE SCALE GENOMIC DNA]</scope>
    <source>
        <strain evidence="3 4">K2</strain>
    </source>
</reference>
<feature type="transmembrane region" description="Helical" evidence="1">
    <location>
        <begin position="6"/>
        <end position="26"/>
    </location>
</feature>
<dbReference type="EMBL" id="CP036150">
    <property type="protein sequence ID" value="QEN09832.1"/>
    <property type="molecule type" value="Genomic_DNA"/>
</dbReference>